<dbReference type="Pfam" id="PF00501">
    <property type="entry name" value="AMP-binding"/>
    <property type="match status" value="1"/>
</dbReference>
<feature type="domain" description="AMP-dependent synthetase/ligase" evidence="1">
    <location>
        <begin position="34"/>
        <end position="408"/>
    </location>
</feature>
<dbReference type="InterPro" id="IPR042099">
    <property type="entry name" value="ANL_N_sf"/>
</dbReference>
<dbReference type="PROSITE" id="PS00455">
    <property type="entry name" value="AMP_BINDING"/>
    <property type="match status" value="1"/>
</dbReference>
<sequence>MMSRCNVKQRSYLYTPQAGNMPYCTIPENLKVLAEEVPNKEALVFVDDNGREGVTYAQIVTKAEEIAHKLITIGIRKNDVVAVHDDKSPIWLYCTFGVQMCGAWPFHFYFQKNDGSDVAEMLQRMNCRAIISQPGERNKYAKIINNFATFKADGMVDSKRVISLKNVIFTSNPSDFNDCILIQNIQKSVDDKLPEIEPEDIAAIFCSSGSTGPPKLISWSHVNLLLFETISSKFLSYKSNESVFCDRTFGWFAGYPREMFGGITRVTTSSSFRERTMKELCTSTVKIITQENCQHAILFSSTINELMNGNYGMKRLETIMSGGGPISSRDAELVGKYCLKFINRYGSTENGGITTNVITDMKKMRNYDTGVPLPGVEVKVVDKDGRLSAIGTPGEIHVRSRFSSTGYLTEEQDWHKRNRVKGYWHKTEDCGYISEDGHLFVTGRMSESIIIEGAIFLPSQYEDILV</sequence>
<dbReference type="AlphaFoldDB" id="A0AA88XYJ3"/>
<dbReference type="Proteomes" id="UP001186944">
    <property type="component" value="Unassembled WGS sequence"/>
</dbReference>
<evidence type="ECO:0000313" key="2">
    <source>
        <dbReference type="EMBL" id="KAK3094510.1"/>
    </source>
</evidence>
<dbReference type="InterPro" id="IPR000873">
    <property type="entry name" value="AMP-dep_synth/lig_dom"/>
</dbReference>
<keyword evidence="3" id="KW-1185">Reference proteome</keyword>
<accession>A0AA88XYJ3</accession>
<evidence type="ECO:0000259" key="1">
    <source>
        <dbReference type="Pfam" id="PF00501"/>
    </source>
</evidence>
<comment type="caution">
    <text evidence="2">The sequence shown here is derived from an EMBL/GenBank/DDBJ whole genome shotgun (WGS) entry which is preliminary data.</text>
</comment>
<dbReference type="Gene3D" id="3.40.50.12780">
    <property type="entry name" value="N-terminal domain of ligase-like"/>
    <property type="match status" value="1"/>
</dbReference>
<protein>
    <recommendedName>
        <fullName evidence="1">AMP-dependent synthetase/ligase domain-containing protein</fullName>
    </recommendedName>
</protein>
<name>A0AA88XYJ3_PINIB</name>
<dbReference type="EMBL" id="VSWD01000008">
    <property type="protein sequence ID" value="KAK3094510.1"/>
    <property type="molecule type" value="Genomic_DNA"/>
</dbReference>
<dbReference type="SUPFAM" id="SSF56801">
    <property type="entry name" value="Acetyl-CoA synthetase-like"/>
    <property type="match status" value="1"/>
</dbReference>
<gene>
    <name evidence="2" type="ORF">FSP39_002692</name>
</gene>
<proteinExistence type="predicted"/>
<dbReference type="InterPro" id="IPR020845">
    <property type="entry name" value="AMP-binding_CS"/>
</dbReference>
<reference evidence="2" key="1">
    <citation type="submission" date="2019-08" db="EMBL/GenBank/DDBJ databases">
        <title>The improved chromosome-level genome for the pearl oyster Pinctada fucata martensii using PacBio sequencing and Hi-C.</title>
        <authorList>
            <person name="Zheng Z."/>
        </authorList>
    </citation>
    <scope>NUCLEOTIDE SEQUENCE</scope>
    <source>
        <strain evidence="2">ZZ-2019</strain>
        <tissue evidence="2">Adductor muscle</tissue>
    </source>
</reference>
<dbReference type="PANTHER" id="PTHR42814:SF3">
    <property type="entry name" value="BETA-N-ACETYLHEXOSAMINIDASE"/>
    <property type="match status" value="1"/>
</dbReference>
<organism evidence="2 3">
    <name type="scientific">Pinctada imbricata</name>
    <name type="common">Atlantic pearl-oyster</name>
    <name type="synonym">Pinctada martensii</name>
    <dbReference type="NCBI Taxonomy" id="66713"/>
    <lineage>
        <taxon>Eukaryota</taxon>
        <taxon>Metazoa</taxon>
        <taxon>Spiralia</taxon>
        <taxon>Lophotrochozoa</taxon>
        <taxon>Mollusca</taxon>
        <taxon>Bivalvia</taxon>
        <taxon>Autobranchia</taxon>
        <taxon>Pteriomorphia</taxon>
        <taxon>Pterioida</taxon>
        <taxon>Pterioidea</taxon>
        <taxon>Pteriidae</taxon>
        <taxon>Pinctada</taxon>
    </lineage>
</organism>
<evidence type="ECO:0000313" key="3">
    <source>
        <dbReference type="Proteomes" id="UP001186944"/>
    </source>
</evidence>
<dbReference type="PANTHER" id="PTHR42814">
    <property type="entry name" value="AMP-BINDING DOMAIN-CONTAINING PROTEIN"/>
    <property type="match status" value="1"/>
</dbReference>